<evidence type="ECO:0000313" key="4">
    <source>
        <dbReference type="EMBL" id="PNT75768.1"/>
    </source>
</evidence>
<reference evidence="4" key="2">
    <citation type="submission" date="2017-06" db="EMBL/GenBank/DDBJ databases">
        <title>WGS assembly of Brachypodium distachyon.</title>
        <authorList>
            <consortium name="The International Brachypodium Initiative"/>
            <person name="Lucas S."/>
            <person name="Harmon-Smith M."/>
            <person name="Lail K."/>
            <person name="Tice H."/>
            <person name="Grimwood J."/>
            <person name="Bruce D."/>
            <person name="Barry K."/>
            <person name="Shu S."/>
            <person name="Lindquist E."/>
            <person name="Wang M."/>
            <person name="Pitluck S."/>
            <person name="Vogel J.P."/>
            <person name="Garvin D.F."/>
            <person name="Mockler T.C."/>
            <person name="Schmutz J."/>
            <person name="Rokhsar D."/>
            <person name="Bevan M.W."/>
        </authorList>
    </citation>
    <scope>NUCLEOTIDE SEQUENCE</scope>
    <source>
        <strain evidence="4">Bd21</strain>
    </source>
</reference>
<dbReference type="AlphaFoldDB" id="A0A2K2DNB1"/>
<evidence type="ECO:0000256" key="1">
    <source>
        <dbReference type="PROSITE-ProRule" id="PRU00047"/>
    </source>
</evidence>
<feature type="compositionally biased region" description="Basic and acidic residues" evidence="2">
    <location>
        <begin position="62"/>
        <end position="75"/>
    </location>
</feature>
<name>A0A2K2DNB1_BRADI</name>
<dbReference type="InParanoid" id="A0A2K2DNB1"/>
<dbReference type="InterPro" id="IPR036875">
    <property type="entry name" value="Znf_CCHC_sf"/>
</dbReference>
<dbReference type="PROSITE" id="PS50158">
    <property type="entry name" value="ZF_CCHC"/>
    <property type="match status" value="1"/>
</dbReference>
<evidence type="ECO:0000313" key="5">
    <source>
        <dbReference type="EnsemblPlants" id="PNT75768"/>
    </source>
</evidence>
<sequence>MPIRGQSQWPKAQPDFETIPPKLFRSAGRPRTRRYKNNSEGGTDRKHVCKRCGATGHLMKTCKEPEKDSDADRDATPPPKR</sequence>
<dbReference type="EMBL" id="CM000880">
    <property type="protein sequence ID" value="PNT75768.1"/>
    <property type="molecule type" value="Genomic_DNA"/>
</dbReference>
<feature type="region of interest" description="Disordered" evidence="2">
    <location>
        <begin position="62"/>
        <end position="81"/>
    </location>
</feature>
<dbReference type="GO" id="GO:0003676">
    <property type="term" value="F:nucleic acid binding"/>
    <property type="evidence" value="ECO:0007669"/>
    <property type="project" value="InterPro"/>
</dbReference>
<reference evidence="4 5" key="1">
    <citation type="journal article" date="2010" name="Nature">
        <title>Genome sequencing and analysis of the model grass Brachypodium distachyon.</title>
        <authorList>
            <consortium name="International Brachypodium Initiative"/>
        </authorList>
    </citation>
    <scope>NUCLEOTIDE SEQUENCE [LARGE SCALE GENOMIC DNA]</scope>
    <source>
        <strain evidence="4 5">Bd21</strain>
    </source>
</reference>
<dbReference type="EnsemblPlants" id="PNT75768">
    <property type="protein sequence ID" value="PNT75768"/>
    <property type="gene ID" value="BRADI_1g37775v3"/>
</dbReference>
<dbReference type="Gene3D" id="4.10.60.10">
    <property type="entry name" value="Zinc finger, CCHC-type"/>
    <property type="match status" value="1"/>
</dbReference>
<feature type="compositionally biased region" description="Polar residues" evidence="2">
    <location>
        <begin position="1"/>
        <end position="10"/>
    </location>
</feature>
<feature type="region of interest" description="Disordered" evidence="2">
    <location>
        <begin position="1"/>
        <end position="47"/>
    </location>
</feature>
<dbReference type="SUPFAM" id="SSF57756">
    <property type="entry name" value="Retrovirus zinc finger-like domains"/>
    <property type="match status" value="1"/>
</dbReference>
<evidence type="ECO:0000313" key="6">
    <source>
        <dbReference type="Proteomes" id="UP000008810"/>
    </source>
</evidence>
<evidence type="ECO:0000259" key="3">
    <source>
        <dbReference type="PROSITE" id="PS50158"/>
    </source>
</evidence>
<dbReference type="Gramene" id="PNT75768">
    <property type="protein sequence ID" value="PNT75768"/>
    <property type="gene ID" value="BRADI_1g37775v3"/>
</dbReference>
<feature type="domain" description="CCHC-type" evidence="3">
    <location>
        <begin position="49"/>
        <end position="64"/>
    </location>
</feature>
<keyword evidence="6" id="KW-1185">Reference proteome</keyword>
<keyword evidence="1" id="KW-0862">Zinc</keyword>
<accession>A0A2K2DNB1</accession>
<gene>
    <name evidence="4" type="ORF">BRADI_1g37775v3</name>
</gene>
<keyword evidence="1" id="KW-0479">Metal-binding</keyword>
<dbReference type="GO" id="GO:0008270">
    <property type="term" value="F:zinc ion binding"/>
    <property type="evidence" value="ECO:0007669"/>
    <property type="project" value="UniProtKB-KW"/>
</dbReference>
<evidence type="ECO:0000256" key="2">
    <source>
        <dbReference type="SAM" id="MobiDB-lite"/>
    </source>
</evidence>
<dbReference type="Proteomes" id="UP000008810">
    <property type="component" value="Chromosome 1"/>
</dbReference>
<dbReference type="OrthoDB" id="643689at2759"/>
<keyword evidence="1" id="KW-0863">Zinc-finger</keyword>
<proteinExistence type="predicted"/>
<dbReference type="InterPro" id="IPR001878">
    <property type="entry name" value="Znf_CCHC"/>
</dbReference>
<organism evidence="4">
    <name type="scientific">Brachypodium distachyon</name>
    <name type="common">Purple false brome</name>
    <name type="synonym">Trachynia distachya</name>
    <dbReference type="NCBI Taxonomy" id="15368"/>
    <lineage>
        <taxon>Eukaryota</taxon>
        <taxon>Viridiplantae</taxon>
        <taxon>Streptophyta</taxon>
        <taxon>Embryophyta</taxon>
        <taxon>Tracheophyta</taxon>
        <taxon>Spermatophyta</taxon>
        <taxon>Magnoliopsida</taxon>
        <taxon>Liliopsida</taxon>
        <taxon>Poales</taxon>
        <taxon>Poaceae</taxon>
        <taxon>BOP clade</taxon>
        <taxon>Pooideae</taxon>
        <taxon>Stipodae</taxon>
        <taxon>Brachypodieae</taxon>
        <taxon>Brachypodium</taxon>
    </lineage>
</organism>
<dbReference type="ExpressionAtlas" id="A0A2K2DNB1">
    <property type="expression patterns" value="baseline"/>
</dbReference>
<protein>
    <recommendedName>
        <fullName evidence="3">CCHC-type domain-containing protein</fullName>
    </recommendedName>
</protein>
<reference evidence="5" key="3">
    <citation type="submission" date="2018-08" db="UniProtKB">
        <authorList>
            <consortium name="EnsemblPlants"/>
        </authorList>
    </citation>
    <scope>IDENTIFICATION</scope>
    <source>
        <strain evidence="5">cv. Bd21</strain>
    </source>
</reference>